<proteinExistence type="predicted"/>
<feature type="signal peptide" evidence="1">
    <location>
        <begin position="1"/>
        <end position="22"/>
    </location>
</feature>
<dbReference type="AlphaFoldDB" id="A0A226F021"/>
<name>A0A226F021_FOLCA</name>
<evidence type="ECO:0000256" key="1">
    <source>
        <dbReference type="SAM" id="SignalP"/>
    </source>
</evidence>
<gene>
    <name evidence="2" type="ORF">Fcan01_00432</name>
</gene>
<organism evidence="2 3">
    <name type="scientific">Folsomia candida</name>
    <name type="common">Springtail</name>
    <dbReference type="NCBI Taxonomy" id="158441"/>
    <lineage>
        <taxon>Eukaryota</taxon>
        <taxon>Metazoa</taxon>
        <taxon>Ecdysozoa</taxon>
        <taxon>Arthropoda</taxon>
        <taxon>Hexapoda</taxon>
        <taxon>Collembola</taxon>
        <taxon>Entomobryomorpha</taxon>
        <taxon>Isotomoidea</taxon>
        <taxon>Isotomidae</taxon>
        <taxon>Proisotominae</taxon>
        <taxon>Folsomia</taxon>
    </lineage>
</organism>
<reference evidence="2 3" key="1">
    <citation type="submission" date="2015-12" db="EMBL/GenBank/DDBJ databases">
        <title>The genome of Folsomia candida.</title>
        <authorList>
            <person name="Faddeeva A."/>
            <person name="Derks M.F."/>
            <person name="Anvar Y."/>
            <person name="Smit S."/>
            <person name="Van Straalen N."/>
            <person name="Roelofs D."/>
        </authorList>
    </citation>
    <scope>NUCLEOTIDE SEQUENCE [LARGE SCALE GENOMIC DNA]</scope>
    <source>
        <strain evidence="2 3">VU population</strain>
        <tissue evidence="2">Whole body</tissue>
    </source>
</reference>
<accession>A0A226F021</accession>
<evidence type="ECO:0000313" key="3">
    <source>
        <dbReference type="Proteomes" id="UP000198287"/>
    </source>
</evidence>
<evidence type="ECO:0000313" key="2">
    <source>
        <dbReference type="EMBL" id="OXA62808.1"/>
    </source>
</evidence>
<keyword evidence="1" id="KW-0732">Signal</keyword>
<comment type="caution">
    <text evidence="2">The sequence shown here is derived from an EMBL/GenBank/DDBJ whole genome shotgun (WGS) entry which is preliminary data.</text>
</comment>
<dbReference type="Proteomes" id="UP000198287">
    <property type="component" value="Unassembled WGS sequence"/>
</dbReference>
<dbReference type="EMBL" id="LNIX01000001">
    <property type="protein sequence ID" value="OXA62808.1"/>
    <property type="molecule type" value="Genomic_DNA"/>
</dbReference>
<sequence>MEIIKIFIIPLILAVTLLQGDAQELPIENPNKPEDRVPATLTFYRTDGNSQYVAVSSKLSDTSEDEDWQDFFSDASTVDVIACVTGIWRFFPSTNYHVTPEATGYILGKSDKSSCYFIGQNGAVFLDLLSYRGLGGDDVNWDAIHFFTEDYGGGETMSFYAPFTGIPDELIPNIPNQVFVTRSFLITGKQPADPDPVNTPVYRIIFDPLGDAREGSVCFVLNKETVEGKVSRMHFQERMYYVDDSDGGVNSLFMGSLQHFTLNNMIEDDCKVNSTVGQKRLESPRSVATFPLIGA</sequence>
<feature type="chain" id="PRO_5013393584" evidence="1">
    <location>
        <begin position="23"/>
        <end position="295"/>
    </location>
</feature>
<keyword evidence="3" id="KW-1185">Reference proteome</keyword>
<protein>
    <submittedName>
        <fullName evidence="2">Uncharacterized protein</fullName>
    </submittedName>
</protein>